<reference evidence="2" key="1">
    <citation type="submission" date="2015-04" db="UniProtKB">
        <authorList>
            <consortium name="EnsemblPlants"/>
        </authorList>
    </citation>
    <scope>IDENTIFICATION</scope>
</reference>
<dbReference type="PANTHER" id="PTHR44586">
    <property type="entry name" value="F-BOX DOMAIN CONTAINING PROTEIN, EXPRESSED"/>
    <property type="match status" value="1"/>
</dbReference>
<dbReference type="Pfam" id="PF12937">
    <property type="entry name" value="F-box-like"/>
    <property type="match status" value="1"/>
</dbReference>
<keyword evidence="3" id="KW-1185">Reference proteome</keyword>
<reference evidence="2" key="2">
    <citation type="submission" date="2018-05" db="EMBL/GenBank/DDBJ databases">
        <title>OmerRS3 (Oryza meridionalis Reference Sequence Version 3).</title>
        <authorList>
            <person name="Zhang J."/>
            <person name="Kudrna D."/>
            <person name="Lee S."/>
            <person name="Talag J."/>
            <person name="Welchert J."/>
            <person name="Wing R.A."/>
        </authorList>
    </citation>
    <scope>NUCLEOTIDE SEQUENCE [LARGE SCALE GENOMIC DNA]</scope>
    <source>
        <strain evidence="2">cv. OR44</strain>
    </source>
</reference>
<dbReference type="Proteomes" id="UP000008021">
    <property type="component" value="Chromosome 11"/>
</dbReference>
<feature type="domain" description="F-box" evidence="1">
    <location>
        <begin position="1"/>
        <end position="32"/>
    </location>
</feature>
<dbReference type="InterPro" id="IPR005174">
    <property type="entry name" value="KIB1-4_b-propeller"/>
</dbReference>
<proteinExistence type="predicted"/>
<dbReference type="HOGENOM" id="CLU_019286_13_1_1"/>
<dbReference type="InterPro" id="IPR001810">
    <property type="entry name" value="F-box_dom"/>
</dbReference>
<dbReference type="Pfam" id="PF03478">
    <property type="entry name" value="Beta-prop_KIB1-4"/>
    <property type="match status" value="2"/>
</dbReference>
<dbReference type="eggNOG" id="ENOG502QS0H">
    <property type="taxonomic scope" value="Eukaryota"/>
</dbReference>
<organism evidence="2">
    <name type="scientific">Oryza meridionalis</name>
    <dbReference type="NCBI Taxonomy" id="40149"/>
    <lineage>
        <taxon>Eukaryota</taxon>
        <taxon>Viridiplantae</taxon>
        <taxon>Streptophyta</taxon>
        <taxon>Embryophyta</taxon>
        <taxon>Tracheophyta</taxon>
        <taxon>Spermatophyta</taxon>
        <taxon>Magnoliopsida</taxon>
        <taxon>Liliopsida</taxon>
        <taxon>Poales</taxon>
        <taxon>Poaceae</taxon>
        <taxon>BOP clade</taxon>
        <taxon>Oryzoideae</taxon>
        <taxon>Oryzeae</taxon>
        <taxon>Oryzinae</taxon>
        <taxon>Oryza</taxon>
    </lineage>
</organism>
<protein>
    <recommendedName>
        <fullName evidence="1">F-box domain-containing protein</fullName>
    </recommendedName>
</protein>
<dbReference type="SUPFAM" id="SSF81383">
    <property type="entry name" value="F-box domain"/>
    <property type="match status" value="1"/>
</dbReference>
<dbReference type="PROSITE" id="PS50181">
    <property type="entry name" value="FBOX"/>
    <property type="match status" value="1"/>
</dbReference>
<evidence type="ECO:0000313" key="2">
    <source>
        <dbReference type="EnsemblPlants" id="OMERI11G14460.1"/>
    </source>
</evidence>
<name>A0A0E0F6Y7_9ORYZ</name>
<dbReference type="Gene3D" id="1.20.1280.50">
    <property type="match status" value="1"/>
</dbReference>
<dbReference type="SUPFAM" id="SSF69322">
    <property type="entry name" value="Tricorn protease domain 2"/>
    <property type="match status" value="1"/>
</dbReference>
<evidence type="ECO:0000259" key="1">
    <source>
        <dbReference type="PROSITE" id="PS50181"/>
    </source>
</evidence>
<dbReference type="PANTHER" id="PTHR44586:SF6">
    <property type="entry name" value="OS11G0579600 PROTEIN"/>
    <property type="match status" value="1"/>
</dbReference>
<dbReference type="CDD" id="cd09917">
    <property type="entry name" value="F-box_SF"/>
    <property type="match status" value="1"/>
</dbReference>
<dbReference type="STRING" id="40149.A0A0E0F6Y7"/>
<dbReference type="EnsemblPlants" id="OMERI11G14460.1">
    <property type="protein sequence ID" value="OMERI11G14460.1"/>
    <property type="gene ID" value="OMERI11G14460"/>
</dbReference>
<dbReference type="Gramene" id="OMERI11G14460.1">
    <property type="protein sequence ID" value="OMERI11G14460.1"/>
    <property type="gene ID" value="OMERI11G14460"/>
</dbReference>
<evidence type="ECO:0000313" key="3">
    <source>
        <dbReference type="Proteomes" id="UP000008021"/>
    </source>
</evidence>
<dbReference type="InterPro" id="IPR036047">
    <property type="entry name" value="F-box-like_dom_sf"/>
</dbReference>
<accession>A0A0E0F6Y7</accession>
<sequence>MELPQDILMSIFSTLEILELIRAGSVCNSWRSAYTSICSLGHCKPQQTPCLLYTFESGGTKATGLYSLAEKKAYMLTLLDPALPSRFIIGSSHGWIITADERSELHLVNPITGKQIALPPVTTIEQLSIARSGDDKWTWLPPHKDYEDCIFRDGLLYALTSEGEIHEYDLSGPAITRKIVLNKVKGFTCENMYIVRAPCGDLLQVWRSYDPLDDEDEDALDDLEADHDDESYVWNTTMIKVHKVDLVARMLVEACDLGENVLILGHNQSLCLRADEYPLLKANHVYFSDDRELYIKGCKNGCRDIGVFNLENNCAEEIVSPQLWSNWPPPVWMTPNARKISLETHSL</sequence>
<dbReference type="AlphaFoldDB" id="A0A0E0F6Y7"/>